<accession>A0A343JE04</accession>
<dbReference type="OrthoDB" id="9770043at2"/>
<gene>
    <name evidence="2" type="ORF">BEN51_09790</name>
</gene>
<keyword evidence="1" id="KW-0472">Membrane</keyword>
<dbReference type="Gene3D" id="2.120.10.30">
    <property type="entry name" value="TolB, C-terminal domain"/>
    <property type="match status" value="1"/>
</dbReference>
<reference evidence="2 3" key="1">
    <citation type="submission" date="2016-08" db="EMBL/GenBank/DDBJ databases">
        <title>Complete Genome Sequence Of The Indigo Reducing Clostridium isatidis DSM15098.</title>
        <authorList>
            <person name="Little G.T."/>
            <person name="Minton N.P."/>
        </authorList>
    </citation>
    <scope>NUCLEOTIDE SEQUENCE [LARGE SCALE GENOMIC DNA]</scope>
    <source>
        <strain evidence="2 3">DSM 15098</strain>
    </source>
</reference>
<evidence type="ECO:0000313" key="3">
    <source>
        <dbReference type="Proteomes" id="UP000264883"/>
    </source>
</evidence>
<evidence type="ECO:0000313" key="2">
    <source>
        <dbReference type="EMBL" id="ASW43762.1"/>
    </source>
</evidence>
<dbReference type="InterPro" id="IPR011042">
    <property type="entry name" value="6-blade_b-propeller_TolB-like"/>
</dbReference>
<dbReference type="RefSeq" id="WP_119865896.1">
    <property type="nucleotide sequence ID" value="NZ_CP016786.1"/>
</dbReference>
<dbReference type="AlphaFoldDB" id="A0A343JE04"/>
<dbReference type="KEGG" id="cia:BEN51_09790"/>
<dbReference type="InterPro" id="IPR011041">
    <property type="entry name" value="Quinoprot_gluc/sorb_DH_b-prop"/>
</dbReference>
<proteinExistence type="predicted"/>
<name>A0A343JE04_9CLOT</name>
<dbReference type="SUPFAM" id="SSF50952">
    <property type="entry name" value="Soluble quinoprotein glucose dehydrogenase"/>
    <property type="match status" value="1"/>
</dbReference>
<keyword evidence="1" id="KW-0812">Transmembrane</keyword>
<dbReference type="Proteomes" id="UP000264883">
    <property type="component" value="Chromosome"/>
</dbReference>
<evidence type="ECO:0000256" key="1">
    <source>
        <dbReference type="SAM" id="Phobius"/>
    </source>
</evidence>
<keyword evidence="3" id="KW-1185">Reference proteome</keyword>
<evidence type="ECO:0008006" key="4">
    <source>
        <dbReference type="Google" id="ProtNLM"/>
    </source>
</evidence>
<sequence length="428" mass="48470">MKRFIKFLLAALIIVSISFGIYKFKNSYDFKIINKDINLSIKVKGLKDARSFDFDDEGNLYIAFEDTLKIINKNGNNDVIIKDSKFDILDILYYKNKLYIATDNRILEYDLTTNNYKEIVINIPNQGMNKKVNLLLKDDKLYFAIGSNTNDGIVNKKGEAFEIPTNNWILVGDNYGEAKTGAFSPYSISSEKGQTVEGKVLGNAAIITYDLKTEELSLFSHGIRNIAGWDISSEDKIIAIVGGMLDTTVRGIKNDKDYIYEINGDRWYGWPDYSGGDPISSPRFTDGEPHKFLIKNHISNNPDAPIYQYKDVAALNGLAIDKEGKYFEKDTLIVSDNKSGDLYSMSPKGNLIAIVNLGDESKIEKIKFCDEGFYILDSGFGSLYTLNNSNFNKKFNLPYVIWAFIITFIIILISVILIKNKRNEKKVK</sequence>
<organism evidence="2 3">
    <name type="scientific">Clostridium isatidis</name>
    <dbReference type="NCBI Taxonomy" id="182773"/>
    <lineage>
        <taxon>Bacteria</taxon>
        <taxon>Bacillati</taxon>
        <taxon>Bacillota</taxon>
        <taxon>Clostridia</taxon>
        <taxon>Eubacteriales</taxon>
        <taxon>Clostridiaceae</taxon>
        <taxon>Clostridium</taxon>
    </lineage>
</organism>
<dbReference type="EMBL" id="CP016786">
    <property type="protein sequence ID" value="ASW43762.1"/>
    <property type="molecule type" value="Genomic_DNA"/>
</dbReference>
<feature type="transmembrane region" description="Helical" evidence="1">
    <location>
        <begin position="399"/>
        <end position="418"/>
    </location>
</feature>
<protein>
    <recommendedName>
        <fullName evidence="4">Glucose/Sorbosone dehydrogenase domain-containing protein</fullName>
    </recommendedName>
</protein>
<keyword evidence="1" id="KW-1133">Transmembrane helix</keyword>